<evidence type="ECO:0000259" key="1">
    <source>
        <dbReference type="PROSITE" id="PS50995"/>
    </source>
</evidence>
<name>A0ABX8CN20_9NOCA</name>
<keyword evidence="2" id="KW-0238">DNA-binding</keyword>
<dbReference type="EMBL" id="CP074371">
    <property type="protein sequence ID" value="QVI20746.1"/>
    <property type="molecule type" value="Genomic_DNA"/>
</dbReference>
<reference evidence="2 3" key="1">
    <citation type="submission" date="2021-04" db="EMBL/GenBank/DDBJ databases">
        <title>Nocardia tengchongensis.</title>
        <authorList>
            <person name="Zhuang k."/>
            <person name="Ran Y."/>
            <person name="Li W."/>
        </authorList>
    </citation>
    <scope>NUCLEOTIDE SEQUENCE [LARGE SCALE GENOMIC DNA]</scope>
    <source>
        <strain evidence="2 3">CFH S0057</strain>
    </source>
</reference>
<dbReference type="PRINTS" id="PR00598">
    <property type="entry name" value="HTHMARR"/>
</dbReference>
<dbReference type="InterPro" id="IPR036388">
    <property type="entry name" value="WH-like_DNA-bd_sf"/>
</dbReference>
<dbReference type="PANTHER" id="PTHR33164">
    <property type="entry name" value="TRANSCRIPTIONAL REGULATOR, MARR FAMILY"/>
    <property type="match status" value="1"/>
</dbReference>
<proteinExistence type="predicted"/>
<gene>
    <name evidence="2" type="ORF">KHQ06_32340</name>
</gene>
<accession>A0ABX8CN20</accession>
<dbReference type="SUPFAM" id="SSF46785">
    <property type="entry name" value="Winged helix' DNA-binding domain"/>
    <property type="match status" value="1"/>
</dbReference>
<dbReference type="InterPro" id="IPR036390">
    <property type="entry name" value="WH_DNA-bd_sf"/>
</dbReference>
<dbReference type="PROSITE" id="PS50995">
    <property type="entry name" value="HTH_MARR_2"/>
    <property type="match status" value="1"/>
</dbReference>
<dbReference type="InterPro" id="IPR000835">
    <property type="entry name" value="HTH_MarR-typ"/>
</dbReference>
<protein>
    <submittedName>
        <fullName evidence="2">Winged helix DNA-binding protein</fullName>
    </submittedName>
</protein>
<dbReference type="SMART" id="SM00347">
    <property type="entry name" value="HTH_MARR"/>
    <property type="match status" value="1"/>
</dbReference>
<evidence type="ECO:0000313" key="2">
    <source>
        <dbReference type="EMBL" id="QVI20746.1"/>
    </source>
</evidence>
<dbReference type="InterPro" id="IPR039422">
    <property type="entry name" value="MarR/SlyA-like"/>
</dbReference>
<dbReference type="Pfam" id="PF12802">
    <property type="entry name" value="MarR_2"/>
    <property type="match status" value="1"/>
</dbReference>
<dbReference type="Proteomes" id="UP000683310">
    <property type="component" value="Chromosome"/>
</dbReference>
<evidence type="ECO:0000313" key="3">
    <source>
        <dbReference type="Proteomes" id="UP000683310"/>
    </source>
</evidence>
<organism evidence="2 3">
    <name type="scientific">Nocardia tengchongensis</name>
    <dbReference type="NCBI Taxonomy" id="2055889"/>
    <lineage>
        <taxon>Bacteria</taxon>
        <taxon>Bacillati</taxon>
        <taxon>Actinomycetota</taxon>
        <taxon>Actinomycetes</taxon>
        <taxon>Mycobacteriales</taxon>
        <taxon>Nocardiaceae</taxon>
        <taxon>Nocardia</taxon>
    </lineage>
</organism>
<keyword evidence="3" id="KW-1185">Reference proteome</keyword>
<dbReference type="PANTHER" id="PTHR33164:SF99">
    <property type="entry name" value="MARR FAMILY REGULATORY PROTEIN"/>
    <property type="match status" value="1"/>
</dbReference>
<dbReference type="GO" id="GO:0003677">
    <property type="term" value="F:DNA binding"/>
    <property type="evidence" value="ECO:0007669"/>
    <property type="project" value="UniProtKB-KW"/>
</dbReference>
<sequence length="164" mass="17973">MAEFLEVDPAVTLWGLLLEVESELKRRLDGVITSATGLSGKQFEVLLRVAQTRGQQLRLTQLATMTSFTSGGTSKLIVRMESAGLLARAHDPNDGRATLVTITDQGWDLLHRGLAAHVPSLYREMVDVLTTEQTEQLESVLRALRTAFTDLGGTRRSTQGSHVD</sequence>
<feature type="domain" description="HTH marR-type" evidence="1">
    <location>
        <begin position="10"/>
        <end position="146"/>
    </location>
</feature>
<dbReference type="Gene3D" id="1.10.10.10">
    <property type="entry name" value="Winged helix-like DNA-binding domain superfamily/Winged helix DNA-binding domain"/>
    <property type="match status" value="1"/>
</dbReference>